<dbReference type="EMBL" id="BSFN01000016">
    <property type="protein sequence ID" value="GLK91025.1"/>
    <property type="molecule type" value="Genomic_DNA"/>
</dbReference>
<reference evidence="2" key="2">
    <citation type="submission" date="2023-01" db="EMBL/GenBank/DDBJ databases">
        <authorList>
            <person name="Sun Q."/>
            <person name="Evtushenko L."/>
        </authorList>
    </citation>
    <scope>NUCLEOTIDE SEQUENCE</scope>
    <source>
        <strain evidence="2">VKM B-2935</strain>
    </source>
</reference>
<name>A0A9W6KB78_9PSED</name>
<evidence type="ECO:0000313" key="3">
    <source>
        <dbReference type="Proteomes" id="UP001143328"/>
    </source>
</evidence>
<dbReference type="RefSeq" id="WP_271197267.1">
    <property type="nucleotide sequence ID" value="NZ_BSFN01000016.1"/>
</dbReference>
<organism evidence="2 3">
    <name type="scientific">Pseudomonas turukhanskensis</name>
    <dbReference type="NCBI Taxonomy" id="1806536"/>
    <lineage>
        <taxon>Bacteria</taxon>
        <taxon>Pseudomonadati</taxon>
        <taxon>Pseudomonadota</taxon>
        <taxon>Gammaproteobacteria</taxon>
        <taxon>Pseudomonadales</taxon>
        <taxon>Pseudomonadaceae</taxon>
        <taxon>Pseudomonas</taxon>
    </lineage>
</organism>
<evidence type="ECO:0000256" key="1">
    <source>
        <dbReference type="SAM" id="MobiDB-lite"/>
    </source>
</evidence>
<protein>
    <recommendedName>
        <fullName evidence="4">DNA-binding protein</fullName>
    </recommendedName>
</protein>
<keyword evidence="3" id="KW-1185">Reference proteome</keyword>
<reference evidence="2" key="1">
    <citation type="journal article" date="2014" name="Int. J. Syst. Evol. Microbiol.">
        <title>Complete genome sequence of Corynebacterium casei LMG S-19264T (=DSM 44701T), isolated from a smear-ripened cheese.</title>
        <authorList>
            <consortium name="US DOE Joint Genome Institute (JGI-PGF)"/>
            <person name="Walter F."/>
            <person name="Albersmeier A."/>
            <person name="Kalinowski J."/>
            <person name="Ruckert C."/>
        </authorList>
    </citation>
    <scope>NUCLEOTIDE SEQUENCE</scope>
    <source>
        <strain evidence="2">VKM B-2935</strain>
    </source>
</reference>
<evidence type="ECO:0000313" key="2">
    <source>
        <dbReference type="EMBL" id="GLK91025.1"/>
    </source>
</evidence>
<sequence>MNEKATGPEFDYCGVGTFAAMTGIAVEKVANWLEIGMLPSVTVGELRMVNLDRIRRDLLKGKSGFTEGDYSDKDPRGSFRFS</sequence>
<feature type="compositionally biased region" description="Basic and acidic residues" evidence="1">
    <location>
        <begin position="70"/>
        <end position="82"/>
    </location>
</feature>
<feature type="region of interest" description="Disordered" evidence="1">
    <location>
        <begin position="62"/>
        <end position="82"/>
    </location>
</feature>
<proteinExistence type="predicted"/>
<dbReference type="Proteomes" id="UP001143328">
    <property type="component" value="Unassembled WGS sequence"/>
</dbReference>
<gene>
    <name evidence="2" type="ORF">GCM10017655_40890</name>
</gene>
<comment type="caution">
    <text evidence="2">The sequence shown here is derived from an EMBL/GenBank/DDBJ whole genome shotgun (WGS) entry which is preliminary data.</text>
</comment>
<evidence type="ECO:0008006" key="4">
    <source>
        <dbReference type="Google" id="ProtNLM"/>
    </source>
</evidence>
<dbReference type="AlphaFoldDB" id="A0A9W6KB78"/>
<accession>A0A9W6KB78</accession>